<accession>A0ABD1MS65</accession>
<gene>
    <name evidence="1" type="ORF">Fmac_012952</name>
</gene>
<dbReference type="Proteomes" id="UP001603857">
    <property type="component" value="Unassembled WGS sequence"/>
</dbReference>
<name>A0ABD1MS65_9FABA</name>
<protein>
    <submittedName>
        <fullName evidence="1">Uncharacterized protein</fullName>
    </submittedName>
</protein>
<keyword evidence="2" id="KW-1185">Reference proteome</keyword>
<evidence type="ECO:0000313" key="1">
    <source>
        <dbReference type="EMBL" id="KAL2338506.1"/>
    </source>
</evidence>
<proteinExistence type="predicted"/>
<reference evidence="1 2" key="1">
    <citation type="submission" date="2024-08" db="EMBL/GenBank/DDBJ databases">
        <title>Insights into the chromosomal genome structure of Flemingia macrophylla.</title>
        <authorList>
            <person name="Ding Y."/>
            <person name="Zhao Y."/>
            <person name="Bi W."/>
            <person name="Wu M."/>
            <person name="Zhao G."/>
            <person name="Gong Y."/>
            <person name="Li W."/>
            <person name="Zhang P."/>
        </authorList>
    </citation>
    <scope>NUCLEOTIDE SEQUENCE [LARGE SCALE GENOMIC DNA]</scope>
    <source>
        <strain evidence="1">DYQJB</strain>
        <tissue evidence="1">Leaf</tissue>
    </source>
</reference>
<dbReference type="AlphaFoldDB" id="A0ABD1MS65"/>
<dbReference type="EMBL" id="JBGMDY010000004">
    <property type="protein sequence ID" value="KAL2338506.1"/>
    <property type="molecule type" value="Genomic_DNA"/>
</dbReference>
<evidence type="ECO:0000313" key="2">
    <source>
        <dbReference type="Proteomes" id="UP001603857"/>
    </source>
</evidence>
<organism evidence="1 2">
    <name type="scientific">Flemingia macrophylla</name>
    <dbReference type="NCBI Taxonomy" id="520843"/>
    <lineage>
        <taxon>Eukaryota</taxon>
        <taxon>Viridiplantae</taxon>
        <taxon>Streptophyta</taxon>
        <taxon>Embryophyta</taxon>
        <taxon>Tracheophyta</taxon>
        <taxon>Spermatophyta</taxon>
        <taxon>Magnoliopsida</taxon>
        <taxon>eudicotyledons</taxon>
        <taxon>Gunneridae</taxon>
        <taxon>Pentapetalae</taxon>
        <taxon>rosids</taxon>
        <taxon>fabids</taxon>
        <taxon>Fabales</taxon>
        <taxon>Fabaceae</taxon>
        <taxon>Papilionoideae</taxon>
        <taxon>50 kb inversion clade</taxon>
        <taxon>NPAAA clade</taxon>
        <taxon>indigoferoid/millettioid clade</taxon>
        <taxon>Phaseoleae</taxon>
        <taxon>Flemingia</taxon>
    </lineage>
</organism>
<sequence>MYIVHVEIFAIFFKKYIIISKHMKFEILHVKTKGTSIKKSYELIAETNGIQLFFFSA</sequence>
<comment type="caution">
    <text evidence="1">The sequence shown here is derived from an EMBL/GenBank/DDBJ whole genome shotgun (WGS) entry which is preliminary data.</text>
</comment>